<dbReference type="Proteomes" id="UP001160148">
    <property type="component" value="Unassembled WGS sequence"/>
</dbReference>
<organism evidence="1 2">
    <name type="scientific">Macrosiphum euphorbiae</name>
    <name type="common">potato aphid</name>
    <dbReference type="NCBI Taxonomy" id="13131"/>
    <lineage>
        <taxon>Eukaryota</taxon>
        <taxon>Metazoa</taxon>
        <taxon>Ecdysozoa</taxon>
        <taxon>Arthropoda</taxon>
        <taxon>Hexapoda</taxon>
        <taxon>Insecta</taxon>
        <taxon>Pterygota</taxon>
        <taxon>Neoptera</taxon>
        <taxon>Paraneoptera</taxon>
        <taxon>Hemiptera</taxon>
        <taxon>Sternorrhyncha</taxon>
        <taxon>Aphidomorpha</taxon>
        <taxon>Aphidoidea</taxon>
        <taxon>Aphididae</taxon>
        <taxon>Macrosiphini</taxon>
        <taxon>Macrosiphum</taxon>
    </lineage>
</organism>
<sequence length="71" mass="8045">MLVINVTTSVTYWRLGDPCRHEDSCKQSLQTYWAATGCRWPSAVPSRWLIYTYVTSANNGGMIHTASLQYS</sequence>
<gene>
    <name evidence="1" type="ORF">MEUPH1_LOCUS5065</name>
</gene>
<protein>
    <submittedName>
        <fullName evidence="1">Uncharacterized protein</fullName>
    </submittedName>
</protein>
<accession>A0AAV0VYU0</accession>
<reference evidence="1 2" key="1">
    <citation type="submission" date="2023-01" db="EMBL/GenBank/DDBJ databases">
        <authorList>
            <person name="Whitehead M."/>
        </authorList>
    </citation>
    <scope>NUCLEOTIDE SEQUENCE [LARGE SCALE GENOMIC DNA]</scope>
</reference>
<evidence type="ECO:0000313" key="2">
    <source>
        <dbReference type="Proteomes" id="UP001160148"/>
    </source>
</evidence>
<dbReference type="AlphaFoldDB" id="A0AAV0VYU0"/>
<dbReference type="EMBL" id="CARXXK010000001">
    <property type="protein sequence ID" value="CAI6348382.1"/>
    <property type="molecule type" value="Genomic_DNA"/>
</dbReference>
<keyword evidence="2" id="KW-1185">Reference proteome</keyword>
<proteinExistence type="predicted"/>
<comment type="caution">
    <text evidence="1">The sequence shown here is derived from an EMBL/GenBank/DDBJ whole genome shotgun (WGS) entry which is preliminary data.</text>
</comment>
<evidence type="ECO:0000313" key="1">
    <source>
        <dbReference type="EMBL" id="CAI6348382.1"/>
    </source>
</evidence>
<name>A0AAV0VYU0_9HEMI</name>